<dbReference type="Pfam" id="PF08308">
    <property type="entry name" value="PEGA"/>
    <property type="match status" value="1"/>
</dbReference>
<sequence length="223" mass="23726">MDTYPAGAKISLNGNDTGYITPYTIENLVKGTYEITVTLGDVSYTEKVIVYSGITTSVYKDLLPRLSKIIVQPSSMNLEEGDSQTIDSITAYYFDSGPADIKLSACSYSSNSNHATVSSVGTITGVSEGLAIITVSYTDVEITKIDKININVTTIPVEPPPTACINVSPGTTGIVPFTIAFDASDSYYSIVSYSWNFGDGSISTGIAITHTYNNVGIYAVVLT</sequence>
<dbReference type="InterPro" id="IPR008964">
    <property type="entry name" value="Invasin/intimin_cell_adhesion"/>
</dbReference>
<dbReference type="InterPro" id="IPR013229">
    <property type="entry name" value="PEGA"/>
</dbReference>
<dbReference type="SUPFAM" id="SSF49373">
    <property type="entry name" value="Invasin/intimin cell-adhesion fragments"/>
    <property type="match status" value="1"/>
</dbReference>
<dbReference type="InterPro" id="IPR013783">
    <property type="entry name" value="Ig-like_fold"/>
</dbReference>
<organism evidence="2">
    <name type="scientific">marine sediment metagenome</name>
    <dbReference type="NCBI Taxonomy" id="412755"/>
    <lineage>
        <taxon>unclassified sequences</taxon>
        <taxon>metagenomes</taxon>
        <taxon>ecological metagenomes</taxon>
    </lineage>
</organism>
<dbReference type="SUPFAM" id="SSF49299">
    <property type="entry name" value="PKD domain"/>
    <property type="match status" value="1"/>
</dbReference>
<comment type="caution">
    <text evidence="2">The sequence shown here is derived from an EMBL/GenBank/DDBJ whole genome shotgun (WGS) entry which is preliminary data.</text>
</comment>
<evidence type="ECO:0000313" key="2">
    <source>
        <dbReference type="EMBL" id="GAI40881.1"/>
    </source>
</evidence>
<dbReference type="AlphaFoldDB" id="X1PEH8"/>
<dbReference type="Gene3D" id="2.60.40.10">
    <property type="entry name" value="Immunoglobulins"/>
    <property type="match status" value="1"/>
</dbReference>
<evidence type="ECO:0000259" key="1">
    <source>
        <dbReference type="PROSITE" id="PS50093"/>
    </source>
</evidence>
<gene>
    <name evidence="2" type="ORF">S06H3_48287</name>
</gene>
<reference evidence="2" key="1">
    <citation type="journal article" date="2014" name="Front. Microbiol.">
        <title>High frequency of phylogenetically diverse reductive dehalogenase-homologous genes in deep subseafloor sedimentary metagenomes.</title>
        <authorList>
            <person name="Kawai M."/>
            <person name="Futagami T."/>
            <person name="Toyoda A."/>
            <person name="Takaki Y."/>
            <person name="Nishi S."/>
            <person name="Hori S."/>
            <person name="Arai W."/>
            <person name="Tsubouchi T."/>
            <person name="Morono Y."/>
            <person name="Uchiyama I."/>
            <person name="Ito T."/>
            <person name="Fujiyama A."/>
            <person name="Inagaki F."/>
            <person name="Takami H."/>
        </authorList>
    </citation>
    <scope>NUCLEOTIDE SEQUENCE</scope>
    <source>
        <strain evidence="2">Expedition CK06-06</strain>
    </source>
</reference>
<name>X1PEH8_9ZZZZ</name>
<dbReference type="CDD" id="cd00146">
    <property type="entry name" value="PKD"/>
    <property type="match status" value="1"/>
</dbReference>
<feature type="domain" description="PKD" evidence="1">
    <location>
        <begin position="171"/>
        <end position="223"/>
    </location>
</feature>
<protein>
    <recommendedName>
        <fullName evidence="1">PKD domain-containing protein</fullName>
    </recommendedName>
</protein>
<feature type="non-terminal residue" evidence="2">
    <location>
        <position position="223"/>
    </location>
</feature>
<accession>X1PEH8</accession>
<dbReference type="EMBL" id="BARV01030399">
    <property type="protein sequence ID" value="GAI40881.1"/>
    <property type="molecule type" value="Genomic_DNA"/>
</dbReference>
<dbReference type="PROSITE" id="PS50093">
    <property type="entry name" value="PKD"/>
    <property type="match status" value="1"/>
</dbReference>
<dbReference type="InterPro" id="IPR035986">
    <property type="entry name" value="PKD_dom_sf"/>
</dbReference>
<dbReference type="Gene3D" id="2.60.40.1080">
    <property type="match status" value="1"/>
</dbReference>
<dbReference type="Pfam" id="PF18911">
    <property type="entry name" value="PKD_4"/>
    <property type="match status" value="1"/>
</dbReference>
<dbReference type="InterPro" id="IPR000601">
    <property type="entry name" value="PKD_dom"/>
</dbReference>
<proteinExistence type="predicted"/>